<dbReference type="InterPro" id="IPR036397">
    <property type="entry name" value="RNaseH_sf"/>
</dbReference>
<gene>
    <name evidence="2" type="ORF">RF55_18139</name>
</gene>
<dbReference type="PANTHER" id="PTHR37984:SF5">
    <property type="entry name" value="PROTEIN NYNRIN-LIKE"/>
    <property type="match status" value="1"/>
</dbReference>
<dbReference type="EMBL" id="LBMM01017025">
    <property type="protein sequence ID" value="KMQ84231.1"/>
    <property type="molecule type" value="Genomic_DNA"/>
</dbReference>
<dbReference type="SUPFAM" id="SSF53098">
    <property type="entry name" value="Ribonuclease H-like"/>
    <property type="match status" value="1"/>
</dbReference>
<feature type="domain" description="Integrase catalytic" evidence="1">
    <location>
        <begin position="33"/>
        <end position="138"/>
    </location>
</feature>
<name>A0A0J7K221_LASNI</name>
<dbReference type="STRING" id="67767.A0A0J7K221"/>
<organism evidence="2 3">
    <name type="scientific">Lasius niger</name>
    <name type="common">Black garden ant</name>
    <dbReference type="NCBI Taxonomy" id="67767"/>
    <lineage>
        <taxon>Eukaryota</taxon>
        <taxon>Metazoa</taxon>
        <taxon>Ecdysozoa</taxon>
        <taxon>Arthropoda</taxon>
        <taxon>Hexapoda</taxon>
        <taxon>Insecta</taxon>
        <taxon>Pterygota</taxon>
        <taxon>Neoptera</taxon>
        <taxon>Endopterygota</taxon>
        <taxon>Hymenoptera</taxon>
        <taxon>Apocrita</taxon>
        <taxon>Aculeata</taxon>
        <taxon>Formicoidea</taxon>
        <taxon>Formicidae</taxon>
        <taxon>Formicinae</taxon>
        <taxon>Lasius</taxon>
        <taxon>Lasius</taxon>
    </lineage>
</organism>
<dbReference type="Proteomes" id="UP000036403">
    <property type="component" value="Unassembled WGS sequence"/>
</dbReference>
<dbReference type="Gene3D" id="3.30.420.10">
    <property type="entry name" value="Ribonuclease H-like superfamily/Ribonuclease H"/>
    <property type="match status" value="1"/>
</dbReference>
<evidence type="ECO:0000259" key="1">
    <source>
        <dbReference type="PROSITE" id="PS50994"/>
    </source>
</evidence>
<proteinExistence type="predicted"/>
<dbReference type="InterPro" id="IPR001584">
    <property type="entry name" value="Integrase_cat-core"/>
</dbReference>
<keyword evidence="3" id="KW-1185">Reference proteome</keyword>
<sequence length="156" mass="17675">MFKEIASYVQACRNCQAHKVDQVAPAGALHAINIQRPWEHVTVDLVEPLPRSHQGHTWLFVLQDRFTKWVELVSLLQATAKNTTKAITERVLLRHGRPDIVLSDNGIQFTSAAFTNRLAEFGIQHRIAPVYAPYCNSVERTIKSNHKNDDRPIRGG</sequence>
<dbReference type="InterPro" id="IPR050951">
    <property type="entry name" value="Retrovirus_Pol_polyprotein"/>
</dbReference>
<accession>A0A0J7K221</accession>
<dbReference type="GO" id="GO:0015074">
    <property type="term" value="P:DNA integration"/>
    <property type="evidence" value="ECO:0007669"/>
    <property type="project" value="InterPro"/>
</dbReference>
<dbReference type="GO" id="GO:0003676">
    <property type="term" value="F:nucleic acid binding"/>
    <property type="evidence" value="ECO:0007669"/>
    <property type="project" value="InterPro"/>
</dbReference>
<dbReference type="OrthoDB" id="7700898at2759"/>
<protein>
    <submittedName>
        <fullName evidence="2">Gypsy retrotransposon integrase-like protein 1-like protein</fullName>
    </submittedName>
</protein>
<dbReference type="PANTHER" id="PTHR37984">
    <property type="entry name" value="PROTEIN CBG26694"/>
    <property type="match status" value="1"/>
</dbReference>
<evidence type="ECO:0000313" key="3">
    <source>
        <dbReference type="Proteomes" id="UP000036403"/>
    </source>
</evidence>
<comment type="caution">
    <text evidence="2">The sequence shown here is derived from an EMBL/GenBank/DDBJ whole genome shotgun (WGS) entry which is preliminary data.</text>
</comment>
<dbReference type="Pfam" id="PF00665">
    <property type="entry name" value="rve"/>
    <property type="match status" value="1"/>
</dbReference>
<dbReference type="InterPro" id="IPR012337">
    <property type="entry name" value="RNaseH-like_sf"/>
</dbReference>
<reference evidence="2 3" key="1">
    <citation type="submission" date="2015-04" db="EMBL/GenBank/DDBJ databases">
        <title>Lasius niger genome sequencing.</title>
        <authorList>
            <person name="Konorov E.A."/>
            <person name="Nikitin M.A."/>
            <person name="Kirill M.V."/>
            <person name="Chang P."/>
        </authorList>
    </citation>
    <scope>NUCLEOTIDE SEQUENCE [LARGE SCALE GENOMIC DNA]</scope>
    <source>
        <tissue evidence="2">Whole</tissue>
    </source>
</reference>
<dbReference type="PaxDb" id="67767-A0A0J7K221"/>
<dbReference type="PROSITE" id="PS50994">
    <property type="entry name" value="INTEGRASE"/>
    <property type="match status" value="1"/>
</dbReference>
<dbReference type="AlphaFoldDB" id="A0A0J7K221"/>
<evidence type="ECO:0000313" key="2">
    <source>
        <dbReference type="EMBL" id="KMQ84231.1"/>
    </source>
</evidence>